<dbReference type="PANTHER" id="PTHR46203">
    <property type="entry name" value="PROBABLE PEPTIDE CHAIN RELEASE FACTOR C12ORF65"/>
    <property type="match status" value="1"/>
</dbReference>
<evidence type="ECO:0000256" key="3">
    <source>
        <dbReference type="ARBA" id="ARBA00022946"/>
    </source>
</evidence>
<feature type="domain" description="Prokaryotic-type class I peptide chain release factors" evidence="6">
    <location>
        <begin position="58"/>
        <end position="156"/>
    </location>
</feature>
<dbReference type="PANTHER" id="PTHR46203:SF1">
    <property type="entry name" value="MITOCHONDRIAL TRANSLATION RELEASE FACTOR IN RESCUE"/>
    <property type="match status" value="1"/>
</dbReference>
<evidence type="ECO:0000259" key="6">
    <source>
        <dbReference type="Pfam" id="PF00472"/>
    </source>
</evidence>
<dbReference type="InterPro" id="IPR052405">
    <property type="entry name" value="Mito_Transl_Release_Factor"/>
</dbReference>
<dbReference type="Gene3D" id="3.30.160.20">
    <property type="match status" value="1"/>
</dbReference>
<dbReference type="OrthoDB" id="277888at2759"/>
<organism evidence="7 8">
    <name type="scientific">Andalucia godoyi</name>
    <name type="common">Flagellate</name>
    <dbReference type="NCBI Taxonomy" id="505711"/>
    <lineage>
        <taxon>Eukaryota</taxon>
        <taxon>Discoba</taxon>
        <taxon>Jakobida</taxon>
        <taxon>Andalucina</taxon>
        <taxon>Andaluciidae</taxon>
        <taxon>Andalucia</taxon>
    </lineage>
</organism>
<evidence type="ECO:0000313" key="7">
    <source>
        <dbReference type="EMBL" id="KAF0852149.1"/>
    </source>
</evidence>
<gene>
    <name evidence="7" type="ORF">ANDGO_04581</name>
</gene>
<proteinExistence type="inferred from homology"/>
<evidence type="ECO:0000256" key="1">
    <source>
        <dbReference type="ARBA" id="ARBA00004173"/>
    </source>
</evidence>
<evidence type="ECO:0000313" key="8">
    <source>
        <dbReference type="Proteomes" id="UP000799049"/>
    </source>
</evidence>
<keyword evidence="4" id="KW-0496">Mitochondrion</keyword>
<keyword evidence="3" id="KW-0809">Transit peptide</keyword>
<dbReference type="Pfam" id="PF00472">
    <property type="entry name" value="RF-1"/>
    <property type="match status" value="1"/>
</dbReference>
<dbReference type="GO" id="GO:0003747">
    <property type="term" value="F:translation release factor activity"/>
    <property type="evidence" value="ECO:0007669"/>
    <property type="project" value="InterPro"/>
</dbReference>
<name>A0A8K0F400_ANDGO</name>
<sequence length="167" mass="18442">MFSRMCAVARIASWPGQARCYAVPMSQGVLVCGGGGRGAAVRQFSTDAPFVGGKFFTEEEIEEQFTKGSGNGGQKVNKSVNAVILKHIATGTMVKCHAERSLYVNRKIARKLLDGHLDAILNGKDSKVELQKAKVRKQRDRRRRRQAAKKQDDEDSDHEIDTIPQAL</sequence>
<comment type="caution">
    <text evidence="7">The sequence shown here is derived from an EMBL/GenBank/DDBJ whole genome shotgun (WGS) entry which is preliminary data.</text>
</comment>
<evidence type="ECO:0000256" key="5">
    <source>
        <dbReference type="SAM" id="MobiDB-lite"/>
    </source>
</evidence>
<comment type="similarity">
    <text evidence="2">Belongs to the prokaryotic/mitochondrial release factor family.</text>
</comment>
<dbReference type="EMBL" id="VRVR01000061">
    <property type="protein sequence ID" value="KAF0852149.1"/>
    <property type="molecule type" value="Genomic_DNA"/>
</dbReference>
<feature type="compositionally biased region" description="Basic residues" evidence="5">
    <location>
        <begin position="133"/>
        <end position="148"/>
    </location>
</feature>
<feature type="region of interest" description="Disordered" evidence="5">
    <location>
        <begin position="131"/>
        <end position="167"/>
    </location>
</feature>
<dbReference type="SUPFAM" id="SSF75620">
    <property type="entry name" value="Release factor"/>
    <property type="match status" value="1"/>
</dbReference>
<evidence type="ECO:0000256" key="2">
    <source>
        <dbReference type="ARBA" id="ARBA00010835"/>
    </source>
</evidence>
<accession>A0A8K0F400</accession>
<keyword evidence="8" id="KW-1185">Reference proteome</keyword>
<evidence type="ECO:0000256" key="4">
    <source>
        <dbReference type="ARBA" id="ARBA00023128"/>
    </source>
</evidence>
<dbReference type="InterPro" id="IPR045853">
    <property type="entry name" value="Pep_chain_release_fac_I_sf"/>
</dbReference>
<dbReference type="Proteomes" id="UP000799049">
    <property type="component" value="Unassembled WGS sequence"/>
</dbReference>
<comment type="subcellular location">
    <subcellularLocation>
        <location evidence="1">Mitochondrion</location>
    </subcellularLocation>
</comment>
<dbReference type="GO" id="GO:0005739">
    <property type="term" value="C:mitochondrion"/>
    <property type="evidence" value="ECO:0007669"/>
    <property type="project" value="UniProtKB-SubCell"/>
</dbReference>
<dbReference type="InterPro" id="IPR000352">
    <property type="entry name" value="Pep_chain_release_fac_I"/>
</dbReference>
<reference evidence="7" key="1">
    <citation type="submission" date="2019-09" db="EMBL/GenBank/DDBJ databases">
        <title>The Mitochondrial Proteome of the Jakobid, Andalucia godoyi, a Protist With the Most Gene-Rich and Bacteria-Like Mitochondrial Genome.</title>
        <authorList>
            <person name="Gray M.W."/>
            <person name="Burger G."/>
            <person name="Derelle R."/>
            <person name="Klimes V."/>
            <person name="Leger M."/>
            <person name="Sarrasin M."/>
            <person name="Vlcek C."/>
            <person name="Roger A.J."/>
            <person name="Elias M."/>
            <person name="Lang B.F."/>
        </authorList>
    </citation>
    <scope>NUCLEOTIDE SEQUENCE</scope>
    <source>
        <strain evidence="7">And28</strain>
    </source>
</reference>
<dbReference type="AlphaFoldDB" id="A0A8K0F400"/>
<protein>
    <submittedName>
        <fullName evidence="7">Mitochondrial peptide chain release factor C12orf65-like protein</fullName>
    </submittedName>
</protein>